<dbReference type="STRING" id="452084.AR438_10850"/>
<dbReference type="AlphaFoldDB" id="A0A0Q3HTL2"/>
<comment type="caution">
    <text evidence="1">The sequence shown here is derived from an EMBL/GenBank/DDBJ whole genome shotgun (WGS) entry which is preliminary data.</text>
</comment>
<accession>A0A0Q3HTL2</accession>
<dbReference type="OrthoDB" id="1273849at2"/>
<organism evidence="1 2">
    <name type="scientific">Chryseobacterium aquaticum</name>
    <dbReference type="NCBI Taxonomy" id="452084"/>
    <lineage>
        <taxon>Bacteria</taxon>
        <taxon>Pseudomonadati</taxon>
        <taxon>Bacteroidota</taxon>
        <taxon>Flavobacteriia</taxon>
        <taxon>Flavobacteriales</taxon>
        <taxon>Weeksellaceae</taxon>
        <taxon>Chryseobacterium group</taxon>
        <taxon>Chryseobacterium</taxon>
    </lineage>
</organism>
<sequence length="67" mass="7434">MMKISDLKPGQKVTIGGIPAEYKGIEKVKISNFAIVEKRVFKGKGIDKYYSLSDGSKTLKSEKIEVI</sequence>
<reference evidence="1 2" key="1">
    <citation type="submission" date="2015-10" db="EMBL/GenBank/DDBJ databases">
        <title>Chryseobacterium aquaticum genome.</title>
        <authorList>
            <person name="Newman J.D."/>
            <person name="Ferguson M.B."/>
            <person name="Miller J.R."/>
        </authorList>
    </citation>
    <scope>NUCLEOTIDE SEQUENCE [LARGE SCALE GENOMIC DNA]</scope>
    <source>
        <strain evidence="1 2">KCTC 12483</strain>
    </source>
</reference>
<evidence type="ECO:0000313" key="2">
    <source>
        <dbReference type="Proteomes" id="UP000051682"/>
    </source>
</evidence>
<protein>
    <submittedName>
        <fullName evidence="1">Uncharacterized protein</fullName>
    </submittedName>
</protein>
<evidence type="ECO:0000313" key="1">
    <source>
        <dbReference type="EMBL" id="KQK26071.1"/>
    </source>
</evidence>
<name>A0A0Q3HTL2_9FLAO</name>
<dbReference type="Proteomes" id="UP000051682">
    <property type="component" value="Unassembled WGS sequence"/>
</dbReference>
<dbReference type="EMBL" id="LLYZ01000005">
    <property type="protein sequence ID" value="KQK26071.1"/>
    <property type="molecule type" value="Genomic_DNA"/>
</dbReference>
<gene>
    <name evidence="1" type="ORF">AR438_10850</name>
</gene>
<keyword evidence="2" id="KW-1185">Reference proteome</keyword>
<dbReference type="RefSeq" id="WP_056015113.1">
    <property type="nucleotide sequence ID" value="NZ_LLYZ01000005.1"/>
</dbReference>
<proteinExistence type="predicted"/>